<evidence type="ECO:0000313" key="4">
    <source>
        <dbReference type="EMBL" id="CEP13918.1"/>
    </source>
</evidence>
<dbReference type="Proteomes" id="UP000054107">
    <property type="component" value="Unassembled WGS sequence"/>
</dbReference>
<feature type="compositionally biased region" description="Low complexity" evidence="2">
    <location>
        <begin position="54"/>
        <end position="65"/>
    </location>
</feature>
<feature type="compositionally biased region" description="Polar residues" evidence="2">
    <location>
        <begin position="66"/>
        <end position="76"/>
    </location>
</feature>
<organism evidence="4 5">
    <name type="scientific">Parasitella parasitica</name>
    <dbReference type="NCBI Taxonomy" id="35722"/>
    <lineage>
        <taxon>Eukaryota</taxon>
        <taxon>Fungi</taxon>
        <taxon>Fungi incertae sedis</taxon>
        <taxon>Mucoromycota</taxon>
        <taxon>Mucoromycotina</taxon>
        <taxon>Mucoromycetes</taxon>
        <taxon>Mucorales</taxon>
        <taxon>Mucorineae</taxon>
        <taxon>Mucoraceae</taxon>
        <taxon>Parasitella</taxon>
    </lineage>
</organism>
<protein>
    <recommendedName>
        <fullName evidence="3">CCHC-type domain-containing protein</fullName>
    </recommendedName>
</protein>
<feature type="compositionally biased region" description="Polar residues" evidence="2">
    <location>
        <begin position="100"/>
        <end position="110"/>
    </location>
</feature>
<dbReference type="AlphaFoldDB" id="A0A0B7N6I1"/>
<evidence type="ECO:0000256" key="2">
    <source>
        <dbReference type="SAM" id="MobiDB-lite"/>
    </source>
</evidence>
<name>A0A0B7N6I1_9FUNG</name>
<dbReference type="SUPFAM" id="SSF50630">
    <property type="entry name" value="Acid proteases"/>
    <property type="match status" value="1"/>
</dbReference>
<keyword evidence="1" id="KW-0863">Zinc-finger</keyword>
<feature type="compositionally biased region" description="Gly residues" evidence="2">
    <location>
        <begin position="83"/>
        <end position="96"/>
    </location>
</feature>
<evidence type="ECO:0000259" key="3">
    <source>
        <dbReference type="PROSITE" id="PS50158"/>
    </source>
</evidence>
<evidence type="ECO:0000256" key="1">
    <source>
        <dbReference type="PROSITE-ProRule" id="PRU00047"/>
    </source>
</evidence>
<accession>A0A0B7N6I1</accession>
<feature type="region of interest" description="Disordered" evidence="2">
    <location>
        <begin position="38"/>
        <end position="114"/>
    </location>
</feature>
<evidence type="ECO:0000313" key="5">
    <source>
        <dbReference type="Proteomes" id="UP000054107"/>
    </source>
</evidence>
<proteinExistence type="predicted"/>
<dbReference type="GO" id="GO:0003676">
    <property type="term" value="F:nucleic acid binding"/>
    <property type="evidence" value="ECO:0007669"/>
    <property type="project" value="InterPro"/>
</dbReference>
<dbReference type="PROSITE" id="PS50158">
    <property type="entry name" value="ZF_CCHC"/>
    <property type="match status" value="1"/>
</dbReference>
<keyword evidence="1" id="KW-0479">Metal-binding</keyword>
<dbReference type="EMBL" id="LN730656">
    <property type="protein sequence ID" value="CEP13918.1"/>
    <property type="molecule type" value="Genomic_DNA"/>
</dbReference>
<gene>
    <name evidence="4" type="primary">PARPA_08057.1 scaffold 31344</name>
</gene>
<dbReference type="InterPro" id="IPR021109">
    <property type="entry name" value="Peptidase_aspartic_dom_sf"/>
</dbReference>
<dbReference type="GO" id="GO:0008270">
    <property type="term" value="F:zinc ion binding"/>
    <property type="evidence" value="ECO:0007669"/>
    <property type="project" value="UniProtKB-KW"/>
</dbReference>
<keyword evidence="5" id="KW-1185">Reference proteome</keyword>
<feature type="domain" description="CCHC-type" evidence="3">
    <location>
        <begin position="126"/>
        <end position="138"/>
    </location>
</feature>
<dbReference type="CDD" id="cd00303">
    <property type="entry name" value="retropepsin_like"/>
    <property type="match status" value="1"/>
</dbReference>
<dbReference type="Gene3D" id="2.40.70.10">
    <property type="entry name" value="Acid Proteases"/>
    <property type="match status" value="1"/>
</dbReference>
<keyword evidence="1" id="KW-0862">Zinc</keyword>
<dbReference type="OrthoDB" id="2206844at2759"/>
<dbReference type="InterPro" id="IPR001878">
    <property type="entry name" value="Znf_CCHC"/>
</dbReference>
<reference evidence="4 5" key="1">
    <citation type="submission" date="2014-09" db="EMBL/GenBank/DDBJ databases">
        <authorList>
            <person name="Ellenberger Sabrina"/>
        </authorList>
    </citation>
    <scope>NUCLEOTIDE SEQUENCE [LARGE SCALE GENOMIC DNA]</scope>
    <source>
        <strain evidence="4 5">CBS 412.66</strain>
    </source>
</reference>
<sequence>MKKAFLLQLGEGDNPALVFFAELKKLRQEVEENLKRLGQNATTPAIPSINYGGANSSSSNASTATEQKNFQRSGNFKSKYKHGGGSGSRGGSGYDGSGSRNSFGHSSNGGSARFGYKKHETKTYYYQCGRRGHLSRDCEAPKDEDKDIKVDIFAHILEALIDTGATVGSVSWEVVANKLNLYTFLTPMKYIQYDNGSSQPTKNKAILQYTGDGVKTRAFPYVVQQQITDIILGMDWMVHKDWALRPKTQELFRIQEEEVQNTQTLKTKEEQRAEDVLKDFPTLILNHEELQTAFTNASYKHRIITGHALPVHVRDYRRPYTETQQIKKEVA</sequence>